<gene>
    <name evidence="5" type="ORF">BCM02_102855</name>
</gene>
<evidence type="ECO:0000256" key="2">
    <source>
        <dbReference type="ARBA" id="ARBA00022679"/>
    </source>
</evidence>
<evidence type="ECO:0000313" key="6">
    <source>
        <dbReference type="Proteomes" id="UP000323257"/>
    </source>
</evidence>
<keyword evidence="6" id="KW-1185">Reference proteome</keyword>
<evidence type="ECO:0000256" key="1">
    <source>
        <dbReference type="ARBA" id="ARBA00006383"/>
    </source>
</evidence>
<protein>
    <recommendedName>
        <fullName evidence="4">Aminoglycoside N(3)-acetyltransferase</fullName>
        <ecNumber evidence="4">2.3.1.-</ecNumber>
    </recommendedName>
</protein>
<evidence type="ECO:0000256" key="4">
    <source>
        <dbReference type="RuleBase" id="RU365031"/>
    </source>
</evidence>
<comment type="similarity">
    <text evidence="1 4">Belongs to the antibiotic N-acetyltransferase family.</text>
</comment>
<keyword evidence="4" id="KW-0046">Antibiotic resistance</keyword>
<dbReference type="EMBL" id="VNHS01000002">
    <property type="protein sequence ID" value="TYP78278.1"/>
    <property type="molecule type" value="Genomic_DNA"/>
</dbReference>
<evidence type="ECO:0000256" key="3">
    <source>
        <dbReference type="ARBA" id="ARBA00023315"/>
    </source>
</evidence>
<dbReference type="EC" id="2.3.1.-" evidence="4"/>
<accession>A0A5S5CI37</accession>
<comment type="caution">
    <text evidence="5">The sequence shown here is derived from an EMBL/GenBank/DDBJ whole genome shotgun (WGS) entry which is preliminary data.</text>
</comment>
<dbReference type="GO" id="GO:0046353">
    <property type="term" value="F:aminoglycoside 3-N-acetyltransferase activity"/>
    <property type="evidence" value="ECO:0007669"/>
    <property type="project" value="UniProtKB-EC"/>
</dbReference>
<dbReference type="Pfam" id="PF02522">
    <property type="entry name" value="Antibiotic_NAT"/>
    <property type="match status" value="1"/>
</dbReference>
<dbReference type="PANTHER" id="PTHR11104:SF0">
    <property type="entry name" value="SPBETA PROPHAGE-DERIVED AMINOGLYCOSIDE N(3')-ACETYLTRANSFERASE-LIKE PROTEIN YOKD"/>
    <property type="match status" value="1"/>
</dbReference>
<proteinExistence type="inferred from homology"/>
<dbReference type="GO" id="GO:0046677">
    <property type="term" value="P:response to antibiotic"/>
    <property type="evidence" value="ECO:0007669"/>
    <property type="project" value="UniProtKB-KW"/>
</dbReference>
<dbReference type="InterPro" id="IPR003679">
    <property type="entry name" value="Amioglycoside_AcTrfase"/>
</dbReference>
<organism evidence="5 6">
    <name type="scientific">Paenibacillus methanolicus</name>
    <dbReference type="NCBI Taxonomy" id="582686"/>
    <lineage>
        <taxon>Bacteria</taxon>
        <taxon>Bacillati</taxon>
        <taxon>Bacillota</taxon>
        <taxon>Bacilli</taxon>
        <taxon>Bacillales</taxon>
        <taxon>Paenibacillaceae</taxon>
        <taxon>Paenibacillus</taxon>
    </lineage>
</organism>
<comment type="catalytic activity">
    <reaction evidence="4">
        <text>a 2-deoxystreptamine antibiotic + acetyl-CoA = an N(3)-acetyl-2-deoxystreptamine antibiotic + CoA + H(+)</text>
        <dbReference type="Rhea" id="RHEA:12665"/>
        <dbReference type="ChEBI" id="CHEBI:15378"/>
        <dbReference type="ChEBI" id="CHEBI:57287"/>
        <dbReference type="ChEBI" id="CHEBI:57288"/>
        <dbReference type="ChEBI" id="CHEBI:57921"/>
        <dbReference type="ChEBI" id="CHEBI:77452"/>
        <dbReference type="EC" id="2.3.1.81"/>
    </reaction>
</comment>
<keyword evidence="3 4" id="KW-0012">Acyltransferase</keyword>
<sequence>MLLIGVGYDKATSLHLAETRADFPSKHEVEDSSAILVGGRRTWVTYRTQHVDDSDFVQLGAEYEQAHGITPHRIGDAQVRLLAQPPLVDWAAAWMERNRGNGAV</sequence>
<dbReference type="AlphaFoldDB" id="A0A5S5CI37"/>
<evidence type="ECO:0000313" key="5">
    <source>
        <dbReference type="EMBL" id="TYP78278.1"/>
    </source>
</evidence>
<dbReference type="InterPro" id="IPR028345">
    <property type="entry name" value="Antibiotic_NAT-like"/>
</dbReference>
<dbReference type="PANTHER" id="PTHR11104">
    <property type="entry name" value="AMINOGLYCOSIDE N3-ACETYLTRANSFERASE"/>
    <property type="match status" value="1"/>
</dbReference>
<dbReference type="SUPFAM" id="SSF110710">
    <property type="entry name" value="TTHA0583/YokD-like"/>
    <property type="match status" value="1"/>
</dbReference>
<keyword evidence="2 4" id="KW-0808">Transferase</keyword>
<reference evidence="5 6" key="1">
    <citation type="submission" date="2019-07" db="EMBL/GenBank/DDBJ databases">
        <title>Genomic Encyclopedia of Type Strains, Phase III (KMG-III): the genomes of soil and plant-associated and newly described type strains.</title>
        <authorList>
            <person name="Whitman W."/>
        </authorList>
    </citation>
    <scope>NUCLEOTIDE SEQUENCE [LARGE SCALE GENOMIC DNA]</scope>
    <source>
        <strain evidence="5 6">BL24</strain>
    </source>
</reference>
<dbReference type="Proteomes" id="UP000323257">
    <property type="component" value="Unassembled WGS sequence"/>
</dbReference>
<name>A0A5S5CI37_9BACL</name>